<feature type="non-terminal residue" evidence="1">
    <location>
        <position position="341"/>
    </location>
</feature>
<evidence type="ECO:0000313" key="2">
    <source>
        <dbReference type="Proteomes" id="UP001189429"/>
    </source>
</evidence>
<accession>A0ABN9WWC9</accession>
<sequence length="341" mass="37305">PLKLKRSLTDFSPCSPALKVPEVLMCPVCIDPDSARSHHRERLAEPFGRRENFPHLNRFNDTFEKFTPRRHQTFASAPTLAERALSTGAEQRVQELRGGSATAPAAPTVAEAAQVVARVAAALQRHVMQLVDNHCGPAPSGVQGLDLMPPEWTHATFPVLARLALRHEHSINRLEAASYRRAQMPSKHDVIKAMQLTAKFHGSEAARLRKDNAQALAAGQLVQALEDLGIPHPHVLLALVGALIAQGDKIGQLNLQALKSYMATVNHEKPSDALLADKIHHCRMQTTHTGEFVKLWLKVDPPELENAVVAALVQLGGQHKHGAPPRSHGARVMQVHLDALE</sequence>
<dbReference type="EMBL" id="CAUYUJ010019231">
    <property type="protein sequence ID" value="CAK0889547.1"/>
    <property type="molecule type" value="Genomic_DNA"/>
</dbReference>
<reference evidence="1" key="1">
    <citation type="submission" date="2023-10" db="EMBL/GenBank/DDBJ databases">
        <authorList>
            <person name="Chen Y."/>
            <person name="Shah S."/>
            <person name="Dougan E. K."/>
            <person name="Thang M."/>
            <person name="Chan C."/>
        </authorList>
    </citation>
    <scope>NUCLEOTIDE SEQUENCE [LARGE SCALE GENOMIC DNA]</scope>
</reference>
<keyword evidence="2" id="KW-1185">Reference proteome</keyword>
<evidence type="ECO:0008006" key="3">
    <source>
        <dbReference type="Google" id="ProtNLM"/>
    </source>
</evidence>
<gene>
    <name evidence="1" type="ORF">PCOR1329_LOCUS70051</name>
</gene>
<dbReference type="Proteomes" id="UP001189429">
    <property type="component" value="Unassembled WGS sequence"/>
</dbReference>
<protein>
    <recommendedName>
        <fullName evidence="3">RING-type E3 ubiquitin transferase</fullName>
    </recommendedName>
</protein>
<evidence type="ECO:0000313" key="1">
    <source>
        <dbReference type="EMBL" id="CAK0889547.1"/>
    </source>
</evidence>
<organism evidence="1 2">
    <name type="scientific">Prorocentrum cordatum</name>
    <dbReference type="NCBI Taxonomy" id="2364126"/>
    <lineage>
        <taxon>Eukaryota</taxon>
        <taxon>Sar</taxon>
        <taxon>Alveolata</taxon>
        <taxon>Dinophyceae</taxon>
        <taxon>Prorocentrales</taxon>
        <taxon>Prorocentraceae</taxon>
        <taxon>Prorocentrum</taxon>
    </lineage>
</organism>
<name>A0ABN9WWC9_9DINO</name>
<comment type="caution">
    <text evidence="1">The sequence shown here is derived from an EMBL/GenBank/DDBJ whole genome shotgun (WGS) entry which is preliminary data.</text>
</comment>
<proteinExistence type="predicted"/>
<feature type="non-terminal residue" evidence="1">
    <location>
        <position position="1"/>
    </location>
</feature>